<evidence type="ECO:0000256" key="10">
    <source>
        <dbReference type="ARBA" id="ARBA00023136"/>
    </source>
</evidence>
<dbReference type="InterPro" id="IPR027417">
    <property type="entry name" value="P-loop_NTPase"/>
</dbReference>
<keyword evidence="3" id="KW-1003">Cell membrane</keyword>
<dbReference type="PANTHER" id="PTHR43790:SF3">
    <property type="entry name" value="D-ALLOSE IMPORT ATP-BINDING PROTEIN ALSA-RELATED"/>
    <property type="match status" value="1"/>
</dbReference>
<organism evidence="12 13">
    <name type="scientific">Albidiferax ferrireducens (strain ATCC BAA-621 / DSM 15236 / T118)</name>
    <name type="common">Rhodoferax ferrireducens</name>
    <dbReference type="NCBI Taxonomy" id="338969"/>
    <lineage>
        <taxon>Bacteria</taxon>
        <taxon>Pseudomonadati</taxon>
        <taxon>Pseudomonadota</taxon>
        <taxon>Betaproteobacteria</taxon>
        <taxon>Burkholderiales</taxon>
        <taxon>Comamonadaceae</taxon>
        <taxon>Rhodoferax</taxon>
    </lineage>
</organism>
<dbReference type="HOGENOM" id="CLU_000604_92_3_4"/>
<dbReference type="AlphaFoldDB" id="Q223B8"/>
<dbReference type="Proteomes" id="UP000008332">
    <property type="component" value="Chromosome"/>
</dbReference>
<keyword evidence="7" id="KW-0547">Nucleotide-binding</keyword>
<keyword evidence="5" id="KW-0762">Sugar transport</keyword>
<proteinExistence type="predicted"/>
<dbReference type="PROSITE" id="PS50893">
    <property type="entry name" value="ABC_TRANSPORTER_2"/>
    <property type="match status" value="2"/>
</dbReference>
<keyword evidence="2" id="KW-0813">Transport</keyword>
<dbReference type="Gene3D" id="3.40.50.300">
    <property type="entry name" value="P-loop containing nucleotide triphosphate hydrolases"/>
    <property type="match status" value="2"/>
</dbReference>
<dbReference type="InterPro" id="IPR017871">
    <property type="entry name" value="ABC_transporter-like_CS"/>
</dbReference>
<dbReference type="KEGG" id="rfr:Rfer_0124"/>
<accession>Q223B8</accession>
<protein>
    <submittedName>
        <fullName evidence="12">ABC transporter related</fullName>
    </submittedName>
</protein>
<keyword evidence="6" id="KW-0677">Repeat</keyword>
<evidence type="ECO:0000259" key="11">
    <source>
        <dbReference type="PROSITE" id="PS50893"/>
    </source>
</evidence>
<dbReference type="PANTHER" id="PTHR43790">
    <property type="entry name" value="CARBOHYDRATE TRANSPORT ATP-BINDING PROTEIN MG119-RELATED"/>
    <property type="match status" value="1"/>
</dbReference>
<feature type="domain" description="ABC transporter" evidence="11">
    <location>
        <begin position="242"/>
        <end position="494"/>
    </location>
</feature>
<dbReference type="eggNOG" id="COG1129">
    <property type="taxonomic scope" value="Bacteria"/>
</dbReference>
<dbReference type="InterPro" id="IPR003593">
    <property type="entry name" value="AAA+_ATPase"/>
</dbReference>
<dbReference type="STRING" id="338969.Rfer_0124"/>
<keyword evidence="13" id="KW-1185">Reference proteome</keyword>
<evidence type="ECO:0000256" key="3">
    <source>
        <dbReference type="ARBA" id="ARBA00022475"/>
    </source>
</evidence>
<dbReference type="CDD" id="cd03215">
    <property type="entry name" value="ABC_Carb_Monos_II"/>
    <property type="match status" value="1"/>
</dbReference>
<evidence type="ECO:0000256" key="7">
    <source>
        <dbReference type="ARBA" id="ARBA00022741"/>
    </source>
</evidence>
<name>Q223B8_ALBFT</name>
<keyword evidence="4" id="KW-0997">Cell inner membrane</keyword>
<keyword evidence="10" id="KW-0472">Membrane</keyword>
<dbReference type="FunFam" id="3.40.50.300:FF:000127">
    <property type="entry name" value="Ribose import ATP-binding protein RbsA"/>
    <property type="match status" value="1"/>
</dbReference>
<dbReference type="GO" id="GO:0005524">
    <property type="term" value="F:ATP binding"/>
    <property type="evidence" value="ECO:0007669"/>
    <property type="project" value="UniProtKB-KW"/>
</dbReference>
<evidence type="ECO:0000256" key="8">
    <source>
        <dbReference type="ARBA" id="ARBA00022840"/>
    </source>
</evidence>
<dbReference type="CDD" id="cd03216">
    <property type="entry name" value="ABC_Carb_Monos_I"/>
    <property type="match status" value="1"/>
</dbReference>
<dbReference type="RefSeq" id="WP_011462458.1">
    <property type="nucleotide sequence ID" value="NC_007908.1"/>
</dbReference>
<evidence type="ECO:0000256" key="9">
    <source>
        <dbReference type="ARBA" id="ARBA00022967"/>
    </source>
</evidence>
<evidence type="ECO:0000256" key="2">
    <source>
        <dbReference type="ARBA" id="ARBA00022448"/>
    </source>
</evidence>
<evidence type="ECO:0000256" key="1">
    <source>
        <dbReference type="ARBA" id="ARBA00004202"/>
    </source>
</evidence>
<dbReference type="EMBL" id="CP000267">
    <property type="protein sequence ID" value="ABD67885.1"/>
    <property type="molecule type" value="Genomic_DNA"/>
</dbReference>
<sequence>MSDVLLSIEGLSKKFPGVRALDGVDFELLAGEVHAIFGENGAGKSTLISIIAGAQPQGSGIIRMHGEELRFSSVADARRHGISAVFQEFSLAPHLTVEENLCLGEERLHQRFGLLQLSAMSRHASALLQRLNFDIDPQRVVATLSRAEQQMVEIAKALRAKLSVLILDEPTASLTERESEQLFATVRSLKQQGVGIIYITHRIQEIKRLADRVTVLRDGKHIGVVDAATTTEAKLIEMMAGRTVEKIYPSIAANPGRTILELSQMRGGVGIDVDHFVAREGEVVGVAGLVGCGKSELLRMAFGIEPMKSGVVKLDGQTIKKPTPRRMLDAGVFYLPPDRREEGLMLSASTADNISLNALTQQPIHFRSGFLSLSAERTVTRDIGRRVDIHPSNMPRATALLSGGNQQKVLFGRGLTRSIKLYIFDEPTVGVDVGTRSAIYYLIKELCEKGAAVILISSDLPEILHLSHRAYVMRSGRIAAEIDRSCLTEAAVLQHFF</sequence>
<keyword evidence="8" id="KW-0067">ATP-binding</keyword>
<evidence type="ECO:0000256" key="5">
    <source>
        <dbReference type="ARBA" id="ARBA00022597"/>
    </source>
</evidence>
<dbReference type="OrthoDB" id="9776369at2"/>
<dbReference type="InterPro" id="IPR003439">
    <property type="entry name" value="ABC_transporter-like_ATP-bd"/>
</dbReference>
<evidence type="ECO:0000313" key="12">
    <source>
        <dbReference type="EMBL" id="ABD67885.1"/>
    </source>
</evidence>
<feature type="domain" description="ABC transporter" evidence="11">
    <location>
        <begin position="6"/>
        <end position="243"/>
    </location>
</feature>
<comment type="subcellular location">
    <subcellularLocation>
        <location evidence="1">Cell membrane</location>
        <topology evidence="1">Peripheral membrane protein</topology>
    </subcellularLocation>
</comment>
<gene>
    <name evidence="12" type="ordered locus">Rfer_0124</name>
</gene>
<evidence type="ECO:0000313" key="13">
    <source>
        <dbReference type="Proteomes" id="UP000008332"/>
    </source>
</evidence>
<dbReference type="GO" id="GO:0016887">
    <property type="term" value="F:ATP hydrolysis activity"/>
    <property type="evidence" value="ECO:0007669"/>
    <property type="project" value="InterPro"/>
</dbReference>
<dbReference type="SMART" id="SM00382">
    <property type="entry name" value="AAA"/>
    <property type="match status" value="2"/>
</dbReference>
<evidence type="ECO:0000256" key="4">
    <source>
        <dbReference type="ARBA" id="ARBA00022519"/>
    </source>
</evidence>
<dbReference type="GO" id="GO:0005886">
    <property type="term" value="C:plasma membrane"/>
    <property type="evidence" value="ECO:0007669"/>
    <property type="project" value="UniProtKB-SubCell"/>
</dbReference>
<dbReference type="PROSITE" id="PS00211">
    <property type="entry name" value="ABC_TRANSPORTER_1"/>
    <property type="match status" value="1"/>
</dbReference>
<reference evidence="13" key="1">
    <citation type="submission" date="2006-02" db="EMBL/GenBank/DDBJ databases">
        <title>Complete sequence of chromosome of Rhodoferax ferrireducens DSM 15236.</title>
        <authorList>
            <person name="Copeland A."/>
            <person name="Lucas S."/>
            <person name="Lapidus A."/>
            <person name="Barry K."/>
            <person name="Detter J.C."/>
            <person name="Glavina del Rio T."/>
            <person name="Hammon N."/>
            <person name="Israni S."/>
            <person name="Pitluck S."/>
            <person name="Brettin T."/>
            <person name="Bruce D."/>
            <person name="Han C."/>
            <person name="Tapia R."/>
            <person name="Gilna P."/>
            <person name="Kiss H."/>
            <person name="Schmutz J."/>
            <person name="Larimer F."/>
            <person name="Land M."/>
            <person name="Kyrpides N."/>
            <person name="Ivanova N."/>
            <person name="Richardson P."/>
        </authorList>
    </citation>
    <scope>NUCLEOTIDE SEQUENCE [LARGE SCALE GENOMIC DNA]</scope>
    <source>
        <strain evidence="13">ATCC BAA-621 / DSM 15236 / T118</strain>
    </source>
</reference>
<dbReference type="InterPro" id="IPR050107">
    <property type="entry name" value="ABC_carbohydrate_import_ATPase"/>
</dbReference>
<keyword evidence="9" id="KW-1278">Translocase</keyword>
<evidence type="ECO:0000256" key="6">
    <source>
        <dbReference type="ARBA" id="ARBA00022737"/>
    </source>
</evidence>
<dbReference type="SUPFAM" id="SSF52540">
    <property type="entry name" value="P-loop containing nucleoside triphosphate hydrolases"/>
    <property type="match status" value="2"/>
</dbReference>
<dbReference type="Pfam" id="PF00005">
    <property type="entry name" value="ABC_tran"/>
    <property type="match status" value="2"/>
</dbReference>